<proteinExistence type="predicted"/>
<evidence type="ECO:0008006" key="4">
    <source>
        <dbReference type="Google" id="ProtNLM"/>
    </source>
</evidence>
<evidence type="ECO:0000313" key="2">
    <source>
        <dbReference type="EMBL" id="OSX60538.1"/>
    </source>
</evidence>
<dbReference type="AlphaFoldDB" id="A0A1X6MVZ4"/>
<dbReference type="GeneID" id="36324347"/>
<dbReference type="OrthoDB" id="2149705at2759"/>
<reference evidence="2 3" key="1">
    <citation type="submission" date="2017-04" db="EMBL/GenBank/DDBJ databases">
        <title>Genome Sequence of the Model Brown-Rot Fungus Postia placenta SB12.</title>
        <authorList>
            <consortium name="DOE Joint Genome Institute"/>
            <person name="Gaskell J."/>
            <person name="Kersten P."/>
            <person name="Larrondo L.F."/>
            <person name="Canessa P."/>
            <person name="Martinez D."/>
            <person name="Hibbett D."/>
            <person name="Schmoll M."/>
            <person name="Kubicek C.P."/>
            <person name="Martinez A.T."/>
            <person name="Yadav J."/>
            <person name="Master E."/>
            <person name="Magnuson J.K."/>
            <person name="James T."/>
            <person name="Yaver D."/>
            <person name="Berka R."/>
            <person name="Labutti K."/>
            <person name="Lipzen A."/>
            <person name="Aerts A."/>
            <person name="Barry K."/>
            <person name="Henrissat B."/>
            <person name="Blanchette R."/>
            <person name="Grigoriev I."/>
            <person name="Cullen D."/>
        </authorList>
    </citation>
    <scope>NUCLEOTIDE SEQUENCE [LARGE SCALE GENOMIC DNA]</scope>
    <source>
        <strain evidence="2 3">MAD-698-R-SB12</strain>
    </source>
</reference>
<keyword evidence="3" id="KW-1185">Reference proteome</keyword>
<feature type="region of interest" description="Disordered" evidence="1">
    <location>
        <begin position="1"/>
        <end position="20"/>
    </location>
</feature>
<evidence type="ECO:0000313" key="3">
    <source>
        <dbReference type="Proteomes" id="UP000194127"/>
    </source>
</evidence>
<dbReference type="RefSeq" id="XP_024337332.1">
    <property type="nucleotide sequence ID" value="XM_024479397.1"/>
</dbReference>
<feature type="compositionally biased region" description="Low complexity" evidence="1">
    <location>
        <begin position="1"/>
        <end position="11"/>
    </location>
</feature>
<name>A0A1X6MVZ4_9APHY</name>
<dbReference type="Proteomes" id="UP000194127">
    <property type="component" value="Unassembled WGS sequence"/>
</dbReference>
<evidence type="ECO:0000256" key="1">
    <source>
        <dbReference type="SAM" id="MobiDB-lite"/>
    </source>
</evidence>
<dbReference type="SUPFAM" id="SSF88697">
    <property type="entry name" value="PUA domain-like"/>
    <property type="match status" value="1"/>
</dbReference>
<dbReference type="InterPro" id="IPR015947">
    <property type="entry name" value="PUA-like_sf"/>
</dbReference>
<organism evidence="2 3">
    <name type="scientific">Postia placenta MAD-698-R-SB12</name>
    <dbReference type="NCBI Taxonomy" id="670580"/>
    <lineage>
        <taxon>Eukaryota</taxon>
        <taxon>Fungi</taxon>
        <taxon>Dikarya</taxon>
        <taxon>Basidiomycota</taxon>
        <taxon>Agaricomycotina</taxon>
        <taxon>Agaricomycetes</taxon>
        <taxon>Polyporales</taxon>
        <taxon>Adustoporiaceae</taxon>
        <taxon>Rhodonia</taxon>
    </lineage>
</organism>
<dbReference type="EMBL" id="KZ110600">
    <property type="protein sequence ID" value="OSX60538.1"/>
    <property type="molecule type" value="Genomic_DNA"/>
</dbReference>
<protein>
    <recommendedName>
        <fullName evidence="4">ASCH domain-containing protein</fullName>
    </recommendedName>
</protein>
<sequence>MSNKLSSTSTSHRTRGTKNGPERVWTDVILAIKPMYSALIQTREKNHEFREYKLRPDVMRLWLYESAPTCAITHVVETISPKTPGDIRDSSGTGNDAFDAGEGSRYAYPIRALYRLNEPLKRQQLQNAYGMKSPRGFCYASRQMTENLPLAQMERVY</sequence>
<gene>
    <name evidence="2" type="ORF">POSPLADRAFT_1047959</name>
</gene>
<accession>A0A1X6MVZ4</accession>